<comment type="caution">
    <text evidence="1">The sequence shown here is derived from an EMBL/GenBank/DDBJ whole genome shotgun (WGS) entry which is preliminary data.</text>
</comment>
<name>A0ABW1W444_9GAMM</name>
<dbReference type="Proteomes" id="UP001596230">
    <property type="component" value="Unassembled WGS sequence"/>
</dbReference>
<reference evidence="2" key="1">
    <citation type="journal article" date="2019" name="Int. J. Syst. Evol. Microbiol.">
        <title>The Global Catalogue of Microorganisms (GCM) 10K type strain sequencing project: providing services to taxonomists for standard genome sequencing and annotation.</title>
        <authorList>
            <consortium name="The Broad Institute Genomics Platform"/>
            <consortium name="The Broad Institute Genome Sequencing Center for Infectious Disease"/>
            <person name="Wu L."/>
            <person name="Ma J."/>
        </authorList>
    </citation>
    <scope>NUCLEOTIDE SEQUENCE [LARGE SCALE GENOMIC DNA]</scope>
    <source>
        <strain evidence="2">CGMCC 1.18518</strain>
    </source>
</reference>
<sequence length="146" mass="16898">MSLFRTASAQDYVFNPESGFWELSFDSRPVRGTRCDDPELGAIQYNEARAKFKAKIKEGVRPEHVFEFTELVTWAIENGDLAQREIVLEMLQAEYADHYSEIAARALRIIPSHFDFAYFWTNRNGQRFRVSVELRQALVASIEGDE</sequence>
<dbReference type="RefSeq" id="WP_385955892.1">
    <property type="nucleotide sequence ID" value="NZ_JBHSUB010000032.1"/>
</dbReference>
<accession>A0ABW1W444</accession>
<gene>
    <name evidence="1" type="ORF">ACFP9W_17525</name>
</gene>
<organism evidence="1 2">
    <name type="scientific">Tatumella terrea</name>
    <dbReference type="NCBI Taxonomy" id="419007"/>
    <lineage>
        <taxon>Bacteria</taxon>
        <taxon>Pseudomonadati</taxon>
        <taxon>Pseudomonadota</taxon>
        <taxon>Gammaproteobacteria</taxon>
        <taxon>Enterobacterales</taxon>
        <taxon>Erwiniaceae</taxon>
        <taxon>Tatumella</taxon>
    </lineage>
</organism>
<keyword evidence="2" id="KW-1185">Reference proteome</keyword>
<evidence type="ECO:0000313" key="2">
    <source>
        <dbReference type="Proteomes" id="UP001596230"/>
    </source>
</evidence>
<evidence type="ECO:0000313" key="1">
    <source>
        <dbReference type="EMBL" id="MFC6379854.1"/>
    </source>
</evidence>
<dbReference type="EMBL" id="JBHSUB010000032">
    <property type="protein sequence ID" value="MFC6379854.1"/>
    <property type="molecule type" value="Genomic_DNA"/>
</dbReference>
<protein>
    <submittedName>
        <fullName evidence="1">Uncharacterized protein</fullName>
    </submittedName>
</protein>
<proteinExistence type="predicted"/>